<evidence type="ECO:0000313" key="2">
    <source>
        <dbReference type="EMBL" id="MBI8988155.1"/>
    </source>
</evidence>
<accession>A0A934I403</accession>
<gene>
    <name evidence="2" type="ORF">JDV75_00020</name>
</gene>
<comment type="caution">
    <text evidence="2">The sequence shown here is derived from an EMBL/GenBank/DDBJ whole genome shotgun (WGS) entry which is preliminary data.</text>
</comment>
<protein>
    <submittedName>
        <fullName evidence="2">Uncharacterized protein</fullName>
    </submittedName>
</protein>
<keyword evidence="3" id="KW-1185">Reference proteome</keyword>
<name>A0A934I403_9CORY</name>
<dbReference type="Proteomes" id="UP000645966">
    <property type="component" value="Unassembled WGS sequence"/>
</dbReference>
<feature type="region of interest" description="Disordered" evidence="1">
    <location>
        <begin position="1"/>
        <end position="38"/>
    </location>
</feature>
<proteinExistence type="predicted"/>
<dbReference type="AlphaFoldDB" id="A0A934I403"/>
<organism evidence="2 3">
    <name type="scientific">Corynebacterium meridianum</name>
    <dbReference type="NCBI Taxonomy" id="2765363"/>
    <lineage>
        <taxon>Bacteria</taxon>
        <taxon>Bacillati</taxon>
        <taxon>Actinomycetota</taxon>
        <taxon>Actinomycetes</taxon>
        <taxon>Mycobacteriales</taxon>
        <taxon>Corynebacteriaceae</taxon>
        <taxon>Corynebacterium</taxon>
    </lineage>
</organism>
<dbReference type="RefSeq" id="WP_198737228.1">
    <property type="nucleotide sequence ID" value="NZ_JAEIOS010000002.1"/>
</dbReference>
<dbReference type="EMBL" id="JAEIOS010000002">
    <property type="protein sequence ID" value="MBI8988155.1"/>
    <property type="molecule type" value="Genomic_DNA"/>
</dbReference>
<sequence length="473" mass="51552">MDSPNTGPNPHLPPPASTTAAQPHPIIRPRPSSTTWSRGPATIAETEFTLTPGITFTVDCATPDKLHRLSITDNTTPELLDTELAPGTTRAWRKYTTGDRTLLETLTLPDKWSRRMVIETIQQHRLRPIDETLLILEEAAADNALGSPTNASRALTYIADDLLTHIRTFTDNVPPTLVPEKLDDLIDAATHQTPLPATTATKISDCRELISPLTAIDDLELDAWRLTLPTPVTTHPAAHLGPPTTDGKTTTATFSANVDIAAVPRRVLRFRGHDIPEITATLTTRDNHCTIEATIEVLDPESAAEALTLFVYDNTDNAMIASGSCTPGTDRHDEHTITATVTFENPRDLCCTVGVFDKATGPRALRLGRNFHLVDIDRKLLDAWELTRRAGASIALDQPDTAHTLIATAREITAQATAALDSLHLQTGDELYAHRRDAVELWADTLTTGHTHNTAQHPTRPLLAELTAELTPA</sequence>
<evidence type="ECO:0000313" key="3">
    <source>
        <dbReference type="Proteomes" id="UP000645966"/>
    </source>
</evidence>
<evidence type="ECO:0000256" key="1">
    <source>
        <dbReference type="SAM" id="MobiDB-lite"/>
    </source>
</evidence>
<reference evidence="2" key="1">
    <citation type="submission" date="2020-12" db="EMBL/GenBank/DDBJ databases">
        <title>Genome public.</title>
        <authorList>
            <person name="Sun Q."/>
        </authorList>
    </citation>
    <scope>NUCLEOTIDE SEQUENCE</scope>
    <source>
        <strain evidence="2">CCM 8863</strain>
    </source>
</reference>